<dbReference type="OrthoDB" id="9804286at2"/>
<organism evidence="14 15">
    <name type="scientific">Geotalea daltonii (strain DSM 22248 / JCM 15807 / FRC-32)</name>
    <name type="common">Geobacter daltonii</name>
    <dbReference type="NCBI Taxonomy" id="316067"/>
    <lineage>
        <taxon>Bacteria</taxon>
        <taxon>Pseudomonadati</taxon>
        <taxon>Thermodesulfobacteriota</taxon>
        <taxon>Desulfuromonadia</taxon>
        <taxon>Geobacterales</taxon>
        <taxon>Geobacteraceae</taxon>
        <taxon>Geotalea</taxon>
    </lineage>
</organism>
<keyword evidence="4" id="KW-0067">ATP-binding</keyword>
<evidence type="ECO:0000256" key="7">
    <source>
        <dbReference type="ARBA" id="ARBA00063809"/>
    </source>
</evidence>
<keyword evidence="3" id="KW-0547">Nucleotide-binding</keyword>
<dbReference type="PANTHER" id="PTHR10953:SF102">
    <property type="entry name" value="ADENYLYLTRANSFERASE AND SULFURTRANSFERASE MOCS3"/>
    <property type="match status" value="1"/>
</dbReference>
<evidence type="ECO:0000256" key="12">
    <source>
        <dbReference type="ARBA" id="ARBA00078531"/>
    </source>
</evidence>
<dbReference type="GO" id="GO:0061605">
    <property type="term" value="F:molybdopterin-synthase adenylyltransferase activity"/>
    <property type="evidence" value="ECO:0007669"/>
    <property type="project" value="UniProtKB-EC"/>
</dbReference>
<dbReference type="GO" id="GO:0008641">
    <property type="term" value="F:ubiquitin-like modifier activating enzyme activity"/>
    <property type="evidence" value="ECO:0007669"/>
    <property type="project" value="InterPro"/>
</dbReference>
<dbReference type="PANTHER" id="PTHR10953">
    <property type="entry name" value="UBIQUITIN-ACTIVATING ENZYME E1"/>
    <property type="match status" value="1"/>
</dbReference>
<comment type="function">
    <text evidence="6">Catalyzes the adenylation by ATP of the carboxyl group of the C-terminal glycine of sulfur carrier protein MoaD.</text>
</comment>
<evidence type="ECO:0000256" key="10">
    <source>
        <dbReference type="ARBA" id="ARBA00075110"/>
    </source>
</evidence>
<comment type="catalytic activity">
    <reaction evidence="5">
        <text>[molybdopterin-synthase sulfur-carrier protein]-C-terminal Gly-Gly + ATP + H(+) = [molybdopterin-synthase sulfur-carrier protein]-C-terminal Gly-Gly-AMP + diphosphate</text>
        <dbReference type="Rhea" id="RHEA:43616"/>
        <dbReference type="Rhea" id="RHEA-COMP:12159"/>
        <dbReference type="Rhea" id="RHEA-COMP:12202"/>
        <dbReference type="ChEBI" id="CHEBI:15378"/>
        <dbReference type="ChEBI" id="CHEBI:30616"/>
        <dbReference type="ChEBI" id="CHEBI:33019"/>
        <dbReference type="ChEBI" id="CHEBI:90618"/>
        <dbReference type="ChEBI" id="CHEBI:90778"/>
        <dbReference type="EC" id="2.7.7.80"/>
    </reaction>
</comment>
<evidence type="ECO:0000256" key="8">
    <source>
        <dbReference type="ARBA" id="ARBA00066884"/>
    </source>
</evidence>
<evidence type="ECO:0000313" key="14">
    <source>
        <dbReference type="EMBL" id="ACM19160.1"/>
    </source>
</evidence>
<evidence type="ECO:0000256" key="9">
    <source>
        <dbReference type="ARBA" id="ARBA00073635"/>
    </source>
</evidence>
<keyword evidence="15" id="KW-1185">Reference proteome</keyword>
<dbReference type="SUPFAM" id="SSF69572">
    <property type="entry name" value="Activating enzymes of the ubiquitin-like proteins"/>
    <property type="match status" value="1"/>
</dbReference>
<dbReference type="GO" id="GO:0008146">
    <property type="term" value="F:sulfotransferase activity"/>
    <property type="evidence" value="ECO:0007669"/>
    <property type="project" value="TreeGrafter"/>
</dbReference>
<dbReference type="Gene3D" id="3.40.50.720">
    <property type="entry name" value="NAD(P)-binding Rossmann-like Domain"/>
    <property type="match status" value="1"/>
</dbReference>
<dbReference type="eggNOG" id="COG0476">
    <property type="taxonomic scope" value="Bacteria"/>
</dbReference>
<dbReference type="HOGENOM" id="CLU_013325_10_0_7"/>
<dbReference type="KEGG" id="geo:Geob_0798"/>
<evidence type="ECO:0000313" key="15">
    <source>
        <dbReference type="Proteomes" id="UP000007721"/>
    </source>
</evidence>
<evidence type="ECO:0000256" key="2">
    <source>
        <dbReference type="ARBA" id="ARBA00022679"/>
    </source>
</evidence>
<sequence>MLTEDQIARYSRHIILKEVGGKGQKKLFDGKVMIIGAGGLGSPIALYLAAAGVGTIGIADADVVDLSNLQRQVIHQTKDVGIAKVLSAKEKMQAINPELTVNTYEEWISAANITDIIKDYDFVIDGTDNFAAKFLINDACVLAGKPYSHGGILQFDGQTITIEPGKSACYRCIFPTPPPKDAIPTCSTAGVIGVLPGVIGTIQATEAIKFLLGKGELLTGRLLTYSALRMRFREVPIKKNGKCPICGDNPTITQVVDELDALNVCDLEK</sequence>
<reference evidence="14 15" key="1">
    <citation type="submission" date="2009-01" db="EMBL/GenBank/DDBJ databases">
        <title>Complete sequence of Geobacter sp. FRC-32.</title>
        <authorList>
            <consortium name="US DOE Joint Genome Institute"/>
            <person name="Lucas S."/>
            <person name="Copeland A."/>
            <person name="Lapidus A."/>
            <person name="Glavina del Rio T."/>
            <person name="Dalin E."/>
            <person name="Tice H."/>
            <person name="Bruce D."/>
            <person name="Goodwin L."/>
            <person name="Pitluck S."/>
            <person name="Saunders E."/>
            <person name="Brettin T."/>
            <person name="Detter J.C."/>
            <person name="Han C."/>
            <person name="Larimer F."/>
            <person name="Land M."/>
            <person name="Hauser L."/>
            <person name="Kyrpides N."/>
            <person name="Ovchinnikova G."/>
            <person name="Kostka J."/>
            <person name="Richardson P."/>
        </authorList>
    </citation>
    <scope>NUCLEOTIDE SEQUENCE [LARGE SCALE GENOMIC DNA]</scope>
    <source>
        <strain evidence="15">DSM 22248 / JCM 15807 / FRC-32</strain>
    </source>
</reference>
<dbReference type="AlphaFoldDB" id="B9M190"/>
<dbReference type="EMBL" id="CP001390">
    <property type="protein sequence ID" value="ACM19160.1"/>
    <property type="molecule type" value="Genomic_DNA"/>
</dbReference>
<dbReference type="NCBIfam" id="NF004281">
    <property type="entry name" value="PRK05690.1"/>
    <property type="match status" value="1"/>
</dbReference>
<feature type="domain" description="THIF-type NAD/FAD binding fold" evidence="13">
    <location>
        <begin position="10"/>
        <end position="244"/>
    </location>
</feature>
<accession>B9M190</accession>
<evidence type="ECO:0000256" key="1">
    <source>
        <dbReference type="ARBA" id="ARBA00009919"/>
    </source>
</evidence>
<evidence type="ECO:0000256" key="6">
    <source>
        <dbReference type="ARBA" id="ARBA00055169"/>
    </source>
</evidence>
<dbReference type="Proteomes" id="UP000007721">
    <property type="component" value="Chromosome"/>
</dbReference>
<protein>
    <recommendedName>
        <fullName evidence="9">Molybdopterin-synthase adenylyltransferase</fullName>
        <ecNumber evidence="8">2.7.7.80</ecNumber>
    </recommendedName>
    <alternativeName>
        <fullName evidence="12">MoaD protein adenylase</fullName>
    </alternativeName>
    <alternativeName>
        <fullName evidence="10">Molybdopterin-converting factor subunit 1 adenylase</fullName>
    </alternativeName>
    <alternativeName>
        <fullName evidence="11">Sulfur carrier protein MoaD adenylyltransferase</fullName>
    </alternativeName>
</protein>
<dbReference type="RefSeq" id="WP_012645889.1">
    <property type="nucleotide sequence ID" value="NC_011979.1"/>
</dbReference>
<comment type="similarity">
    <text evidence="1">Belongs to the HesA/MoeB/ThiF family.</text>
</comment>
<dbReference type="STRING" id="316067.Geob_0798"/>
<dbReference type="CDD" id="cd00757">
    <property type="entry name" value="ThiF_MoeB_HesA_family"/>
    <property type="match status" value="1"/>
</dbReference>
<proteinExistence type="inferred from homology"/>
<dbReference type="FunFam" id="3.40.50.720:FF:000033">
    <property type="entry name" value="Adenylyltransferase and sulfurtransferase MOCS3"/>
    <property type="match status" value="1"/>
</dbReference>
<evidence type="ECO:0000259" key="13">
    <source>
        <dbReference type="Pfam" id="PF00899"/>
    </source>
</evidence>
<evidence type="ECO:0000256" key="4">
    <source>
        <dbReference type="ARBA" id="ARBA00022840"/>
    </source>
</evidence>
<dbReference type="GO" id="GO:0005524">
    <property type="term" value="F:ATP binding"/>
    <property type="evidence" value="ECO:0007669"/>
    <property type="project" value="UniProtKB-KW"/>
</dbReference>
<evidence type="ECO:0000256" key="11">
    <source>
        <dbReference type="ARBA" id="ARBA00075328"/>
    </source>
</evidence>
<comment type="subunit">
    <text evidence="7">Homodimer. Forms a stable heterotetrameric complex of 2 MoeB and 2 MoaD during adenylation of MoaD.</text>
</comment>
<dbReference type="InterPro" id="IPR035985">
    <property type="entry name" value="Ubiquitin-activating_enz"/>
</dbReference>
<name>B9M190_GEODF</name>
<dbReference type="GO" id="GO:0005829">
    <property type="term" value="C:cytosol"/>
    <property type="evidence" value="ECO:0007669"/>
    <property type="project" value="TreeGrafter"/>
</dbReference>
<dbReference type="GO" id="GO:0004792">
    <property type="term" value="F:thiosulfate-cyanide sulfurtransferase activity"/>
    <property type="evidence" value="ECO:0007669"/>
    <property type="project" value="TreeGrafter"/>
</dbReference>
<evidence type="ECO:0000256" key="5">
    <source>
        <dbReference type="ARBA" id="ARBA00052218"/>
    </source>
</evidence>
<dbReference type="InterPro" id="IPR045886">
    <property type="entry name" value="ThiF/MoeB/HesA"/>
</dbReference>
<dbReference type="InterPro" id="IPR000594">
    <property type="entry name" value="ThiF_NAD_FAD-bd"/>
</dbReference>
<evidence type="ECO:0000256" key="3">
    <source>
        <dbReference type="ARBA" id="ARBA00022741"/>
    </source>
</evidence>
<dbReference type="Pfam" id="PF00899">
    <property type="entry name" value="ThiF"/>
    <property type="match status" value="1"/>
</dbReference>
<dbReference type="EC" id="2.7.7.80" evidence="8"/>
<gene>
    <name evidence="14" type="primary">thiF</name>
    <name evidence="14" type="ordered locus">Geob_0798</name>
</gene>
<keyword evidence="2" id="KW-0808">Transferase</keyword>